<gene>
    <name evidence="1" type="ORF">MC7420_5408</name>
</gene>
<dbReference type="HOGENOM" id="CLU_2971615_0_0_3"/>
<accession>B4VPK0</accession>
<proteinExistence type="predicted"/>
<protein>
    <submittedName>
        <fullName evidence="1">Uncharacterized protein</fullName>
    </submittedName>
</protein>
<reference evidence="1 2" key="1">
    <citation type="submission" date="2008-07" db="EMBL/GenBank/DDBJ databases">
        <authorList>
            <person name="Tandeau de Marsac N."/>
            <person name="Ferriera S."/>
            <person name="Johnson J."/>
            <person name="Kravitz S."/>
            <person name="Beeson K."/>
            <person name="Sutton G."/>
            <person name="Rogers Y.-H."/>
            <person name="Friedman R."/>
            <person name="Frazier M."/>
            <person name="Venter J.C."/>
        </authorList>
    </citation>
    <scope>NUCLEOTIDE SEQUENCE [LARGE SCALE GENOMIC DNA]</scope>
    <source>
        <strain evidence="1 2">PCC 7420</strain>
    </source>
</reference>
<name>B4VPK0_9CYAN</name>
<dbReference type="EMBL" id="DS989847">
    <property type="protein sequence ID" value="EDX75974.1"/>
    <property type="molecule type" value="Genomic_DNA"/>
</dbReference>
<dbReference type="AlphaFoldDB" id="B4VPK0"/>
<sequence>MSVSVGLACVRVPPIRYTALGNVTLNYLKTAHKSVVSNCSFGLYAIATPRKHAYPLSQ</sequence>
<keyword evidence="2" id="KW-1185">Reference proteome</keyword>
<dbReference type="STRING" id="118168.MC7420_5408"/>
<organism evidence="1 2">
    <name type="scientific">Coleofasciculus chthonoplastes PCC 7420</name>
    <dbReference type="NCBI Taxonomy" id="118168"/>
    <lineage>
        <taxon>Bacteria</taxon>
        <taxon>Bacillati</taxon>
        <taxon>Cyanobacteriota</taxon>
        <taxon>Cyanophyceae</taxon>
        <taxon>Coleofasciculales</taxon>
        <taxon>Coleofasciculaceae</taxon>
        <taxon>Coleofasciculus</taxon>
    </lineage>
</organism>
<evidence type="ECO:0000313" key="2">
    <source>
        <dbReference type="Proteomes" id="UP000003835"/>
    </source>
</evidence>
<evidence type="ECO:0000313" key="1">
    <source>
        <dbReference type="EMBL" id="EDX75974.1"/>
    </source>
</evidence>
<dbReference type="Proteomes" id="UP000003835">
    <property type="component" value="Unassembled WGS sequence"/>
</dbReference>